<organism evidence="1">
    <name type="scientific">marine metagenome</name>
    <dbReference type="NCBI Taxonomy" id="408172"/>
    <lineage>
        <taxon>unclassified sequences</taxon>
        <taxon>metagenomes</taxon>
        <taxon>ecological metagenomes</taxon>
    </lineage>
</organism>
<dbReference type="AlphaFoldDB" id="A0A382FKX2"/>
<dbReference type="EMBL" id="UINC01050603">
    <property type="protein sequence ID" value="SVB63756.1"/>
    <property type="molecule type" value="Genomic_DNA"/>
</dbReference>
<feature type="non-terminal residue" evidence="1">
    <location>
        <position position="59"/>
    </location>
</feature>
<protein>
    <submittedName>
        <fullName evidence="1">Uncharacterized protein</fullName>
    </submittedName>
</protein>
<name>A0A382FKX2_9ZZZZ</name>
<reference evidence="1" key="1">
    <citation type="submission" date="2018-05" db="EMBL/GenBank/DDBJ databases">
        <authorList>
            <person name="Lanie J.A."/>
            <person name="Ng W.-L."/>
            <person name="Kazmierczak K.M."/>
            <person name="Andrzejewski T.M."/>
            <person name="Davidsen T.M."/>
            <person name="Wayne K.J."/>
            <person name="Tettelin H."/>
            <person name="Glass J.I."/>
            <person name="Rusch D."/>
            <person name="Podicherti R."/>
            <person name="Tsui H.-C.T."/>
            <person name="Winkler M.E."/>
        </authorList>
    </citation>
    <scope>NUCLEOTIDE SEQUENCE</scope>
</reference>
<gene>
    <name evidence="1" type="ORF">METZ01_LOCUS216610</name>
</gene>
<sequence>MALDKKFLKYKLEKIKNDRIFKDQDSETKKRIRKENSKLAQEEADAIHSYLTGEDNIDI</sequence>
<proteinExistence type="predicted"/>
<accession>A0A382FKX2</accession>
<evidence type="ECO:0000313" key="1">
    <source>
        <dbReference type="EMBL" id="SVB63756.1"/>
    </source>
</evidence>